<gene>
    <name evidence="7" type="ORF">IAR55_005127</name>
</gene>
<feature type="region of interest" description="Disordered" evidence="5">
    <location>
        <begin position="324"/>
        <end position="393"/>
    </location>
</feature>
<evidence type="ECO:0000313" key="7">
    <source>
        <dbReference type="EMBL" id="KAK8849791.1"/>
    </source>
</evidence>
<dbReference type="RefSeq" id="XP_066801679.1">
    <property type="nucleotide sequence ID" value="XM_066948220.1"/>
</dbReference>
<feature type="compositionally biased region" description="Basic and acidic residues" evidence="5">
    <location>
        <begin position="347"/>
        <end position="357"/>
    </location>
</feature>
<organism evidence="7 8">
    <name type="scientific">Kwoniella newhampshirensis</name>
    <dbReference type="NCBI Taxonomy" id="1651941"/>
    <lineage>
        <taxon>Eukaryota</taxon>
        <taxon>Fungi</taxon>
        <taxon>Dikarya</taxon>
        <taxon>Basidiomycota</taxon>
        <taxon>Agaricomycotina</taxon>
        <taxon>Tremellomycetes</taxon>
        <taxon>Tremellales</taxon>
        <taxon>Cryptococcaceae</taxon>
        <taxon>Kwoniella</taxon>
    </lineage>
</organism>
<proteinExistence type="predicted"/>
<dbReference type="EMBL" id="JBCAWK010000009">
    <property type="protein sequence ID" value="KAK8849791.1"/>
    <property type="molecule type" value="Genomic_DNA"/>
</dbReference>
<protein>
    <recommendedName>
        <fullName evidence="9">Golgi apparatus membrane protein TVP38</fullName>
    </recommendedName>
</protein>
<feature type="transmembrane region" description="Helical" evidence="6">
    <location>
        <begin position="468"/>
        <end position="490"/>
    </location>
</feature>
<dbReference type="InterPro" id="IPR045014">
    <property type="entry name" value="TM41A/B"/>
</dbReference>
<evidence type="ECO:0000256" key="1">
    <source>
        <dbReference type="ARBA" id="ARBA00004141"/>
    </source>
</evidence>
<accession>A0AAW0YWV1</accession>
<evidence type="ECO:0000313" key="8">
    <source>
        <dbReference type="Proteomes" id="UP001388673"/>
    </source>
</evidence>
<evidence type="ECO:0000256" key="6">
    <source>
        <dbReference type="SAM" id="Phobius"/>
    </source>
</evidence>
<comment type="caution">
    <text evidence="7">The sequence shown here is derived from an EMBL/GenBank/DDBJ whole genome shotgun (WGS) entry which is preliminary data.</text>
</comment>
<dbReference type="AlphaFoldDB" id="A0AAW0YWV1"/>
<comment type="subcellular location">
    <subcellularLocation>
        <location evidence="1">Membrane</location>
        <topology evidence="1">Multi-pass membrane protein</topology>
    </subcellularLocation>
</comment>
<feature type="region of interest" description="Disordered" evidence="5">
    <location>
        <begin position="406"/>
        <end position="436"/>
    </location>
</feature>
<reference evidence="7 8" key="1">
    <citation type="journal article" date="2024" name="bioRxiv">
        <title>Comparative genomics of Cryptococcus and Kwoniella reveals pathogenesis evolution and contrasting karyotype dynamics via intercentromeric recombination or chromosome fusion.</title>
        <authorList>
            <person name="Coelho M.A."/>
            <person name="David-Palma M."/>
            <person name="Shea T."/>
            <person name="Bowers K."/>
            <person name="McGinley-Smith S."/>
            <person name="Mohammad A.W."/>
            <person name="Gnirke A."/>
            <person name="Yurkov A.M."/>
            <person name="Nowrousian M."/>
            <person name="Sun S."/>
            <person name="Cuomo C.A."/>
            <person name="Heitman J."/>
        </authorList>
    </citation>
    <scope>NUCLEOTIDE SEQUENCE [LARGE SCALE GENOMIC DNA]</scope>
    <source>
        <strain evidence="7 8">CBS 13917</strain>
    </source>
</reference>
<keyword evidence="3 6" id="KW-1133">Transmembrane helix</keyword>
<evidence type="ECO:0000256" key="2">
    <source>
        <dbReference type="ARBA" id="ARBA00022692"/>
    </source>
</evidence>
<dbReference type="GeneID" id="92182385"/>
<feature type="region of interest" description="Disordered" evidence="5">
    <location>
        <begin position="202"/>
        <end position="224"/>
    </location>
</feature>
<feature type="compositionally biased region" description="Low complexity" evidence="5">
    <location>
        <begin position="155"/>
        <end position="167"/>
    </location>
</feature>
<feature type="compositionally biased region" description="Low complexity" evidence="5">
    <location>
        <begin position="1"/>
        <end position="12"/>
    </location>
</feature>
<feature type="region of interest" description="Disordered" evidence="5">
    <location>
        <begin position="1"/>
        <end position="167"/>
    </location>
</feature>
<keyword evidence="4 6" id="KW-0472">Membrane</keyword>
<feature type="compositionally biased region" description="Polar residues" evidence="5">
    <location>
        <begin position="57"/>
        <end position="67"/>
    </location>
</feature>
<feature type="transmembrane region" description="Helical" evidence="6">
    <location>
        <begin position="652"/>
        <end position="674"/>
    </location>
</feature>
<feature type="compositionally biased region" description="Basic and acidic residues" evidence="5">
    <location>
        <begin position="209"/>
        <end position="219"/>
    </location>
</feature>
<feature type="compositionally biased region" description="Polar residues" evidence="5">
    <location>
        <begin position="413"/>
        <end position="422"/>
    </location>
</feature>
<keyword evidence="8" id="KW-1185">Reference proteome</keyword>
<name>A0AAW0YWV1_9TREE</name>
<feature type="compositionally biased region" description="Low complexity" evidence="5">
    <location>
        <begin position="28"/>
        <end position="39"/>
    </location>
</feature>
<feature type="compositionally biased region" description="Polar residues" evidence="5">
    <location>
        <begin position="140"/>
        <end position="154"/>
    </location>
</feature>
<evidence type="ECO:0000256" key="5">
    <source>
        <dbReference type="SAM" id="MobiDB-lite"/>
    </source>
</evidence>
<feature type="transmembrane region" description="Helical" evidence="6">
    <location>
        <begin position="524"/>
        <end position="542"/>
    </location>
</feature>
<keyword evidence="2 6" id="KW-0812">Transmembrane</keyword>
<sequence length="855" mass="91964">MTTSPSPTVPTSFNEDQEAFTTPPNEASSSTRSFTLPSPSSTPTPTPSTRPKRFMRSRTSTFTSNYTPPLPPVMSRENSAEGLHQTITSDHRSMGDAANVVAQISQSLEAGPSRMRGLQPPSQPARRASKSVSGGRPSLITPSTRTQSYYTPQMESQSSLLSTPTSPEVDMTNILKRRTSTPAIYRRFTAVDERTEESLQPDLLSTNGKGKEKAVESRARSTSTSIVVPQDSQLTENSTYTFPSRHIPQSAPSRSTPSFKPAIEIPSDAWNNLVVTPASPSETELIDPPNSRPISILTSAYNAGESSIIRLVDWVRPRRHRNFAAPRRGSDDDSEKGLNGSEDDEASDARDSEESLRKGGKYWGIWNSGEEPEEDPSGYFSLPPTPPEDRGYTEYELTLDSDGLFPAGLPTPALSSQSLSRGNSKREKARRAGRRNMREENKNGWLSTVVNNWGATGNGKMSEVLRELGWTVALLVATFCVTAALALWMIQGMPITTLKHIPQSTTDLQLLSAEIRQYMAASEYGWWHTIAVVTFVGCWKHAWSVPGAVILNILVGSLLDPMPALALLTVITASGSLGAYMLSRPLAPLIAVIFPKPLALVRAALVPEMIPAPDAARHFDGETITPIQASSDPSAQAIGGPTEAATIWRRLLLMRAMGFVPWSGMNVACGVVGVDWRTFWLTTAAGSASWSYVTASVGHILARLKVPTAALAAASVTDNASELHGESLTSLLRDPILISKLVLLSALTLIPVILKRRSTSASVDQLSAPHSGSYVMGEVSTPSNPTVSSLRLSGMDSTAPPMSPLSQSLASFTPTPRAFDLLSFGRVAMRQSGRVIVGGVKGMVGGVSRVARSVA</sequence>
<dbReference type="KEGG" id="kne:92182385"/>
<evidence type="ECO:0000256" key="4">
    <source>
        <dbReference type="ARBA" id="ARBA00023136"/>
    </source>
</evidence>
<dbReference type="PANTHER" id="PTHR43220:SF21">
    <property type="entry name" value="TRANSMEMBRANE PROTEIN 41A"/>
    <property type="match status" value="1"/>
</dbReference>
<dbReference type="PANTHER" id="PTHR43220">
    <property type="match status" value="1"/>
</dbReference>
<evidence type="ECO:0000256" key="3">
    <source>
        <dbReference type="ARBA" id="ARBA00022989"/>
    </source>
</evidence>
<feature type="transmembrane region" description="Helical" evidence="6">
    <location>
        <begin position="562"/>
        <end position="582"/>
    </location>
</feature>
<dbReference type="GO" id="GO:0016020">
    <property type="term" value="C:membrane"/>
    <property type="evidence" value="ECO:0007669"/>
    <property type="project" value="UniProtKB-SubCell"/>
</dbReference>
<evidence type="ECO:0008006" key="9">
    <source>
        <dbReference type="Google" id="ProtNLM"/>
    </source>
</evidence>
<dbReference type="Proteomes" id="UP001388673">
    <property type="component" value="Unassembled WGS sequence"/>
</dbReference>